<protein>
    <submittedName>
        <fullName evidence="2">3 beta-hydroxysteroid dehydrogenase/Delta 5--&gt;4-isomerase</fullName>
    </submittedName>
</protein>
<evidence type="ECO:0000313" key="2">
    <source>
        <dbReference type="EMBL" id="VFU18545.1"/>
    </source>
</evidence>
<evidence type="ECO:0000259" key="1">
    <source>
        <dbReference type="Pfam" id="PF01370"/>
    </source>
</evidence>
<dbReference type="GO" id="GO:0016853">
    <property type="term" value="F:isomerase activity"/>
    <property type="evidence" value="ECO:0007669"/>
    <property type="project" value="UniProtKB-KW"/>
</dbReference>
<keyword evidence="2" id="KW-0413">Isomerase</keyword>
<dbReference type="Gene3D" id="3.40.50.720">
    <property type="entry name" value="NAD(P)-binding Rossmann-like Domain"/>
    <property type="match status" value="1"/>
</dbReference>
<reference evidence="2" key="1">
    <citation type="submission" date="2019-03" db="EMBL/GenBank/DDBJ databases">
        <authorList>
            <person name="Hao L."/>
        </authorList>
    </citation>
    <scope>NUCLEOTIDE SEQUENCE</scope>
</reference>
<dbReference type="AlphaFoldDB" id="A0A485M6M8"/>
<organism evidence="2">
    <name type="scientific">anaerobic digester metagenome</name>
    <dbReference type="NCBI Taxonomy" id="1263854"/>
    <lineage>
        <taxon>unclassified sequences</taxon>
        <taxon>metagenomes</taxon>
        <taxon>ecological metagenomes</taxon>
    </lineage>
</organism>
<name>A0A485M6M8_9ZZZZ</name>
<dbReference type="InterPro" id="IPR036291">
    <property type="entry name" value="NAD(P)-bd_dom_sf"/>
</dbReference>
<feature type="domain" description="NAD-dependent epimerase/dehydratase" evidence="1">
    <location>
        <begin position="3"/>
        <end position="169"/>
    </location>
</feature>
<dbReference type="InterPro" id="IPR050177">
    <property type="entry name" value="Lipid_A_modif_metabolic_enz"/>
</dbReference>
<gene>
    <name evidence="2" type="ORF">SCFA_480005</name>
</gene>
<dbReference type="SUPFAM" id="SSF51735">
    <property type="entry name" value="NAD(P)-binding Rossmann-fold domains"/>
    <property type="match status" value="1"/>
</dbReference>
<dbReference type="InterPro" id="IPR001509">
    <property type="entry name" value="Epimerase_deHydtase"/>
</dbReference>
<sequence length="291" mass="32330">MRILITGGAGNIGRELVRRALAAGNEVTVFDIPPANYEGLEGKEGITVVKGFVTDTEAMAQAVKGVDAVIHLAALMTHLSTDREKTMSVNVGGTKTVLDALKKEGRDVQFVFSSSVSTYGWTTEDTPPIKIDHSQVGMDLYAESKIEAEKVVLASGVPYTILRITGVVIPQFYDPNPWQFLKDQRVEFVARDDVAAALYSAAVTREARNKIFNIAGGKEWQMLGHEWAAKHLAVLDFPLEEAEYSEHPGWFDWYDTEEGQAILKYQNTTPEMFFEQLAEAVEAFYNEDDEE</sequence>
<accession>A0A485M6M8</accession>
<dbReference type="PANTHER" id="PTHR43245">
    <property type="entry name" value="BIFUNCTIONAL POLYMYXIN RESISTANCE PROTEIN ARNA"/>
    <property type="match status" value="1"/>
</dbReference>
<dbReference type="Pfam" id="PF01370">
    <property type="entry name" value="Epimerase"/>
    <property type="match status" value="1"/>
</dbReference>
<dbReference type="EMBL" id="CAADRN010000348">
    <property type="protein sequence ID" value="VFU18545.1"/>
    <property type="molecule type" value="Genomic_DNA"/>
</dbReference>
<proteinExistence type="predicted"/>